<dbReference type="RefSeq" id="WP_066847353.1">
    <property type="nucleotide sequence ID" value="NZ_CP019602.1"/>
</dbReference>
<dbReference type="InterPro" id="IPR016064">
    <property type="entry name" value="NAD/diacylglycerol_kinase_sf"/>
</dbReference>
<evidence type="ECO:0000259" key="1">
    <source>
        <dbReference type="PROSITE" id="PS50146"/>
    </source>
</evidence>
<sequence>MIDTQDVWLVANPSSGSNDDDALEALSHHCQSAGLCLTRRIAFPKESLPTPAELDAAGLTLIAVFAGDGTINALVDALKGWSGAVLVLPGGTMNLLSLRLHGPRSSEEIVQSVVRGDARRVRLSAVRCDDHIALAGLLVGPATAWGDVREAMRELKLASVVEETVAAMNESTEGVPVRCTDPVAGRAEGYPLLMVTPERGDFSIKAYHAEGMVEYAKQGLAILRRNFRDGPHDDLGNYTTMRIESADGTDIPLLVDGEAVESGASVNLALDECGVDLIATGEG</sequence>
<protein>
    <recommendedName>
        <fullName evidence="1">DAGKc domain-containing protein</fullName>
    </recommendedName>
</protein>
<dbReference type="Gene3D" id="3.40.50.10330">
    <property type="entry name" value="Probable inorganic polyphosphate/atp-NAD kinase, domain 1"/>
    <property type="match status" value="1"/>
</dbReference>
<keyword evidence="3" id="KW-1185">Reference proteome</keyword>
<gene>
    <name evidence="2" type="ORF">A9D14_13390</name>
</gene>
<organism evidence="2 3">
    <name type="scientific">Croceicoccus marinus</name>
    <dbReference type="NCBI Taxonomy" id="450378"/>
    <lineage>
        <taxon>Bacteria</taxon>
        <taxon>Pseudomonadati</taxon>
        <taxon>Pseudomonadota</taxon>
        <taxon>Alphaproteobacteria</taxon>
        <taxon>Sphingomonadales</taxon>
        <taxon>Erythrobacteraceae</taxon>
        <taxon>Croceicoccus</taxon>
    </lineage>
</organism>
<evidence type="ECO:0000313" key="3">
    <source>
        <dbReference type="Proteomes" id="UP000195807"/>
    </source>
</evidence>
<reference evidence="2 3" key="1">
    <citation type="submission" date="2017-01" db="EMBL/GenBank/DDBJ databases">
        <title>Complete genome sequence of esterase-producing bacterium Croceicoccus marinus E4A9.</title>
        <authorList>
            <person name="Wu Y.-H."/>
            <person name="Cheng H."/>
            <person name="Xu L."/>
            <person name="Huo Y.-Y."/>
            <person name="Wang C.-S."/>
            <person name="Xu X.-W."/>
        </authorList>
    </citation>
    <scope>NUCLEOTIDE SEQUENCE [LARGE SCALE GENOMIC DNA]</scope>
    <source>
        <strain evidence="2 3">E4A9</strain>
    </source>
</reference>
<dbReference type="AlphaFoldDB" id="A0A1Z1FDR9"/>
<evidence type="ECO:0000313" key="2">
    <source>
        <dbReference type="EMBL" id="ARU16971.1"/>
    </source>
</evidence>
<name>A0A1Z1FDR9_9SPHN</name>
<dbReference type="InterPro" id="IPR001206">
    <property type="entry name" value="Diacylglycerol_kinase_cat_dom"/>
</dbReference>
<accession>A0A1Z1FDR9</accession>
<dbReference type="InterPro" id="IPR017438">
    <property type="entry name" value="ATP-NAD_kinase_N"/>
</dbReference>
<dbReference type="GO" id="GO:0016301">
    <property type="term" value="F:kinase activity"/>
    <property type="evidence" value="ECO:0007669"/>
    <property type="project" value="InterPro"/>
</dbReference>
<dbReference type="PROSITE" id="PS50146">
    <property type="entry name" value="DAGK"/>
    <property type="match status" value="1"/>
</dbReference>
<dbReference type="SUPFAM" id="SSF111331">
    <property type="entry name" value="NAD kinase/diacylglycerol kinase-like"/>
    <property type="match status" value="1"/>
</dbReference>
<dbReference type="EMBL" id="CP019602">
    <property type="protein sequence ID" value="ARU16971.1"/>
    <property type="molecule type" value="Genomic_DNA"/>
</dbReference>
<feature type="domain" description="DAGKc" evidence="1">
    <location>
        <begin position="2"/>
        <end position="130"/>
    </location>
</feature>
<dbReference type="Proteomes" id="UP000195807">
    <property type="component" value="Chromosome"/>
</dbReference>
<dbReference type="Pfam" id="PF00781">
    <property type="entry name" value="DAGK_cat"/>
    <property type="match status" value="1"/>
</dbReference>
<dbReference type="KEGG" id="cman:A9D14_13390"/>
<proteinExistence type="predicted"/>
<dbReference type="STRING" id="450378.GCA_001661675_02689"/>